<evidence type="ECO:0000259" key="16">
    <source>
        <dbReference type="PROSITE" id="PS50157"/>
    </source>
</evidence>
<feature type="compositionally biased region" description="Gly residues" evidence="15">
    <location>
        <begin position="91"/>
        <end position="102"/>
    </location>
</feature>
<dbReference type="SUPFAM" id="SSF57667">
    <property type="entry name" value="beta-beta-alpha zinc fingers"/>
    <property type="match status" value="1"/>
</dbReference>
<dbReference type="GeneTree" id="ENSGT00670000098074"/>
<dbReference type="GO" id="GO:0005654">
    <property type="term" value="C:nucleoplasm"/>
    <property type="evidence" value="ECO:0007669"/>
    <property type="project" value="Ensembl"/>
</dbReference>
<proteinExistence type="inferred from homology"/>
<keyword evidence="3" id="KW-0479">Metal-binding</keyword>
<feature type="region of interest" description="Disordered" evidence="15">
    <location>
        <begin position="228"/>
        <end position="248"/>
    </location>
</feature>
<keyword evidence="7" id="KW-0805">Transcription regulation</keyword>
<protein>
    <recommendedName>
        <fullName evidence="13">Zinc finger protein 367</fullName>
    </recommendedName>
</protein>
<accession>A0A8D0GHC4</accession>
<evidence type="ECO:0000256" key="12">
    <source>
        <dbReference type="ARBA" id="ARBA00023242"/>
    </source>
</evidence>
<dbReference type="GO" id="GO:0005667">
    <property type="term" value="C:transcription regulator complex"/>
    <property type="evidence" value="ECO:0007669"/>
    <property type="project" value="TreeGrafter"/>
</dbReference>
<evidence type="ECO:0000256" key="10">
    <source>
        <dbReference type="ARBA" id="ARBA00023159"/>
    </source>
</evidence>
<keyword evidence="5 14" id="KW-0863">Zinc-finger</keyword>
<dbReference type="FunFam" id="3.30.160.60:FF:000474">
    <property type="entry name" value="zinc finger protein 367"/>
    <property type="match status" value="1"/>
</dbReference>
<dbReference type="Pfam" id="PF00096">
    <property type="entry name" value="zf-C2H2"/>
    <property type="match status" value="1"/>
</dbReference>
<dbReference type="InterPro" id="IPR013087">
    <property type="entry name" value="Znf_C2H2_type"/>
</dbReference>
<keyword evidence="6" id="KW-0862">Zinc</keyword>
<gene>
    <name evidence="17" type="primary">ZNF367</name>
</gene>
<evidence type="ECO:0000256" key="6">
    <source>
        <dbReference type="ARBA" id="ARBA00022833"/>
    </source>
</evidence>
<feature type="compositionally biased region" description="Basic and acidic residues" evidence="15">
    <location>
        <begin position="232"/>
        <end position="247"/>
    </location>
</feature>
<evidence type="ECO:0000256" key="15">
    <source>
        <dbReference type="SAM" id="MobiDB-lite"/>
    </source>
</evidence>
<dbReference type="GO" id="GO:0000785">
    <property type="term" value="C:chromatin"/>
    <property type="evidence" value="ECO:0007669"/>
    <property type="project" value="TreeGrafter"/>
</dbReference>
<evidence type="ECO:0000256" key="2">
    <source>
        <dbReference type="ARBA" id="ARBA00006991"/>
    </source>
</evidence>
<feature type="compositionally biased region" description="Basic and acidic residues" evidence="15">
    <location>
        <begin position="1"/>
        <end position="10"/>
    </location>
</feature>
<evidence type="ECO:0000256" key="7">
    <source>
        <dbReference type="ARBA" id="ARBA00023015"/>
    </source>
</evidence>
<dbReference type="FunFam" id="3.30.160.60:FF:000535">
    <property type="entry name" value="Zinc finger protein 367"/>
    <property type="match status" value="1"/>
</dbReference>
<dbReference type="InterPro" id="IPR036236">
    <property type="entry name" value="Znf_C2H2_sf"/>
</dbReference>
<evidence type="ECO:0000313" key="18">
    <source>
        <dbReference type="Proteomes" id="UP000694392"/>
    </source>
</evidence>
<feature type="compositionally biased region" description="Basic and acidic residues" evidence="15">
    <location>
        <begin position="119"/>
        <end position="131"/>
    </location>
</feature>
<keyword evidence="8" id="KW-0175">Coiled coil</keyword>
<dbReference type="GO" id="GO:0000981">
    <property type="term" value="F:DNA-binding transcription factor activity, RNA polymerase II-specific"/>
    <property type="evidence" value="ECO:0007669"/>
    <property type="project" value="TreeGrafter"/>
</dbReference>
<dbReference type="Gene3D" id="3.30.160.60">
    <property type="entry name" value="Classic Zinc Finger"/>
    <property type="match status" value="2"/>
</dbReference>
<feature type="region of interest" description="Disordered" evidence="15">
    <location>
        <begin position="79"/>
        <end position="131"/>
    </location>
</feature>
<keyword evidence="4" id="KW-0677">Repeat</keyword>
<evidence type="ECO:0000256" key="13">
    <source>
        <dbReference type="ARBA" id="ARBA00068072"/>
    </source>
</evidence>
<evidence type="ECO:0000256" key="11">
    <source>
        <dbReference type="ARBA" id="ARBA00023163"/>
    </source>
</evidence>
<evidence type="ECO:0000313" key="17">
    <source>
        <dbReference type="Ensembl" id="ENSSPUP00000005897.1"/>
    </source>
</evidence>
<evidence type="ECO:0000256" key="4">
    <source>
        <dbReference type="ARBA" id="ARBA00022737"/>
    </source>
</evidence>
<comment type="subcellular location">
    <subcellularLocation>
        <location evidence="1">Nucleus</location>
    </subcellularLocation>
</comment>
<dbReference type="SMART" id="SM00355">
    <property type="entry name" value="ZnF_C2H2"/>
    <property type="match status" value="2"/>
</dbReference>
<comment type="similarity">
    <text evidence="2">Belongs to the krueppel C2H2-type zinc-finger protein family.</text>
</comment>
<keyword evidence="9" id="KW-0238">DNA-binding</keyword>
<evidence type="ECO:0000256" key="14">
    <source>
        <dbReference type="PROSITE-ProRule" id="PRU00042"/>
    </source>
</evidence>
<evidence type="ECO:0000256" key="3">
    <source>
        <dbReference type="ARBA" id="ARBA00022723"/>
    </source>
</evidence>
<evidence type="ECO:0000256" key="5">
    <source>
        <dbReference type="ARBA" id="ARBA00022771"/>
    </source>
</evidence>
<feature type="domain" description="C2H2-type" evidence="16">
    <location>
        <begin position="148"/>
        <end position="175"/>
    </location>
</feature>
<keyword evidence="10" id="KW-0010">Activator</keyword>
<keyword evidence="12" id="KW-0539">Nucleus</keyword>
<dbReference type="Pfam" id="PF13912">
    <property type="entry name" value="zf-C2H2_6"/>
    <property type="match status" value="1"/>
</dbReference>
<evidence type="ECO:0000256" key="8">
    <source>
        <dbReference type="ARBA" id="ARBA00023054"/>
    </source>
</evidence>
<dbReference type="GO" id="GO:0031519">
    <property type="term" value="C:PcG protein complex"/>
    <property type="evidence" value="ECO:0007669"/>
    <property type="project" value="TreeGrafter"/>
</dbReference>
<organism evidence="17 18">
    <name type="scientific">Sphenodon punctatus</name>
    <name type="common">Tuatara</name>
    <name type="synonym">Hatteria punctata</name>
    <dbReference type="NCBI Taxonomy" id="8508"/>
    <lineage>
        <taxon>Eukaryota</taxon>
        <taxon>Metazoa</taxon>
        <taxon>Chordata</taxon>
        <taxon>Craniata</taxon>
        <taxon>Vertebrata</taxon>
        <taxon>Euteleostomi</taxon>
        <taxon>Lepidosauria</taxon>
        <taxon>Sphenodontia</taxon>
        <taxon>Sphenodontidae</taxon>
        <taxon>Sphenodon</taxon>
    </lineage>
</organism>
<evidence type="ECO:0000256" key="1">
    <source>
        <dbReference type="ARBA" id="ARBA00004123"/>
    </source>
</evidence>
<dbReference type="PROSITE" id="PS00028">
    <property type="entry name" value="ZINC_FINGER_C2H2_1"/>
    <property type="match status" value="2"/>
</dbReference>
<evidence type="ECO:0000256" key="9">
    <source>
        <dbReference type="ARBA" id="ARBA00023125"/>
    </source>
</evidence>
<dbReference type="PANTHER" id="PTHR14003">
    <property type="entry name" value="TRANSCRIPTIONAL REPRESSOR PROTEIN YY"/>
    <property type="match status" value="1"/>
</dbReference>
<feature type="domain" description="C2H2-type" evidence="16">
    <location>
        <begin position="176"/>
        <end position="205"/>
    </location>
</feature>
<dbReference type="PANTHER" id="PTHR14003:SF26">
    <property type="entry name" value="ZINC FINGER PROTEIN 367"/>
    <property type="match status" value="1"/>
</dbReference>
<feature type="region of interest" description="Disordered" evidence="15">
    <location>
        <begin position="1"/>
        <end position="66"/>
    </location>
</feature>
<feature type="region of interest" description="Disordered" evidence="15">
    <location>
        <begin position="266"/>
        <end position="310"/>
    </location>
</feature>
<keyword evidence="11" id="KW-0804">Transcription</keyword>
<reference evidence="17" key="2">
    <citation type="submission" date="2025-09" db="UniProtKB">
        <authorList>
            <consortium name="Ensembl"/>
        </authorList>
    </citation>
    <scope>IDENTIFICATION</scope>
</reference>
<dbReference type="GO" id="GO:0000978">
    <property type="term" value="F:RNA polymerase II cis-regulatory region sequence-specific DNA binding"/>
    <property type="evidence" value="ECO:0007669"/>
    <property type="project" value="TreeGrafter"/>
</dbReference>
<reference evidence="17" key="1">
    <citation type="submission" date="2025-08" db="UniProtKB">
        <authorList>
            <consortium name="Ensembl"/>
        </authorList>
    </citation>
    <scope>IDENTIFICATION</scope>
</reference>
<keyword evidence="18" id="KW-1185">Reference proteome</keyword>
<dbReference type="GO" id="GO:0008270">
    <property type="term" value="F:zinc ion binding"/>
    <property type="evidence" value="ECO:0007669"/>
    <property type="project" value="UniProtKB-KW"/>
</dbReference>
<sequence>MLRRLGEMSERPGPTPVILCPGDSPKRVLVSVIKTTPIKPPRGGCSGEDPPRAPPPVPTSPGFSDFMVYPWRWGENAHNVTLSPPPAPQPRGGGGGGGGASRSGGEDEEAGSPDSGGGHLKDGIRRGRPRADTVRDLISEGEHSSSRIRCNICNRVFPREKSLQAHKRTHTGERPYLCDYPDCGKAFVQSGQLKTHQRLHTGEKPFVCSENGCLSRFTHANRHCPKHPYARLKREEPTDRLSKKQTTDNKAVAEWLAKYWETREQRAPPLKSKTVQKADQEQQDPMEYLQSDEEDDEEKNSAHSAARSCLQEQRERLHGALALIELANLAGAPLRQ</sequence>
<dbReference type="PROSITE" id="PS50157">
    <property type="entry name" value="ZINC_FINGER_C2H2_2"/>
    <property type="match status" value="2"/>
</dbReference>
<dbReference type="AlphaFoldDB" id="A0A8D0GHC4"/>
<dbReference type="Ensembl" id="ENSSPUT00000006277.1">
    <property type="protein sequence ID" value="ENSSPUP00000005897.1"/>
    <property type="gene ID" value="ENSSPUG00000004543.1"/>
</dbReference>
<dbReference type="Proteomes" id="UP000694392">
    <property type="component" value="Unplaced"/>
</dbReference>
<name>A0A8D0GHC4_SPHPU</name>